<dbReference type="GO" id="GO:0003677">
    <property type="term" value="F:DNA binding"/>
    <property type="evidence" value="ECO:0007669"/>
    <property type="project" value="InterPro"/>
</dbReference>
<proteinExistence type="predicted"/>
<accession>A0A5M6CV94</accession>
<organism evidence="3 4">
    <name type="scientific">Adhaeribacter rhizoryzae</name>
    <dbReference type="NCBI Taxonomy" id="2607907"/>
    <lineage>
        <taxon>Bacteria</taxon>
        <taxon>Pseudomonadati</taxon>
        <taxon>Bacteroidota</taxon>
        <taxon>Cytophagia</taxon>
        <taxon>Cytophagales</taxon>
        <taxon>Hymenobacteraceae</taxon>
        <taxon>Adhaeribacter</taxon>
    </lineage>
</organism>
<evidence type="ECO:0000313" key="4">
    <source>
        <dbReference type="Proteomes" id="UP000323426"/>
    </source>
</evidence>
<dbReference type="Pfam" id="PF20432">
    <property type="entry name" value="Xre-like-HTH"/>
    <property type="match status" value="1"/>
</dbReference>
<name>A0A5M6CV94_9BACT</name>
<dbReference type="NCBIfam" id="TIGR02293">
    <property type="entry name" value="TAS_TIGR02293"/>
    <property type="match status" value="1"/>
</dbReference>
<dbReference type="InterPro" id="IPR046847">
    <property type="entry name" value="Xre-like_HTH"/>
</dbReference>
<feature type="domain" description="Antitoxin Xre-like helix-turn-helix" evidence="2">
    <location>
        <begin position="20"/>
        <end position="75"/>
    </location>
</feature>
<reference evidence="3 4" key="1">
    <citation type="submission" date="2019-09" db="EMBL/GenBank/DDBJ databases">
        <title>Genome sequence and assembly of Adhaeribacter sp.</title>
        <authorList>
            <person name="Chhetri G."/>
        </authorList>
    </citation>
    <scope>NUCLEOTIDE SEQUENCE [LARGE SCALE GENOMIC DNA]</scope>
    <source>
        <strain evidence="3 4">DK36</strain>
    </source>
</reference>
<evidence type="ECO:0000313" key="3">
    <source>
        <dbReference type="EMBL" id="KAA5538866.1"/>
    </source>
</evidence>
<gene>
    <name evidence="3" type="ORF">F0145_25510</name>
</gene>
<feature type="domain" description="Antitoxin Xre/MbcA/ParS-like toxin-binding" evidence="1">
    <location>
        <begin position="84"/>
        <end position="132"/>
    </location>
</feature>
<comment type="caution">
    <text evidence="3">The sequence shown here is derived from an EMBL/GenBank/DDBJ whole genome shotgun (WGS) entry which is preliminary data.</text>
</comment>
<dbReference type="InterPro" id="IPR024467">
    <property type="entry name" value="Xre/MbcA/ParS-like_toxin-bd"/>
</dbReference>
<keyword evidence="4" id="KW-1185">Reference proteome</keyword>
<dbReference type="AlphaFoldDB" id="A0A5M6CV94"/>
<dbReference type="EMBL" id="VWSF01000038">
    <property type="protein sequence ID" value="KAA5538866.1"/>
    <property type="molecule type" value="Genomic_DNA"/>
</dbReference>
<protein>
    <submittedName>
        <fullName evidence="3">DUF2384 domain-containing protein</fullName>
    </submittedName>
</protein>
<sequence>MGGPKNIGRDIHNTHDFIIASREGISVAVIKVLQNRIGLTNKMMSSILEISESTLQRLIKQKSRLGKSESEAAYEISKIIAKGIEVFGDEQEFTEWLYAKNTALGDERPIDWLDSSIGREQLEDLLVGIQYGHYS</sequence>
<dbReference type="Pfam" id="PF09722">
    <property type="entry name" value="Xre_MbcA_ParS_C"/>
    <property type="match status" value="1"/>
</dbReference>
<evidence type="ECO:0000259" key="1">
    <source>
        <dbReference type="Pfam" id="PF09722"/>
    </source>
</evidence>
<dbReference type="Proteomes" id="UP000323426">
    <property type="component" value="Unassembled WGS sequence"/>
</dbReference>
<evidence type="ECO:0000259" key="2">
    <source>
        <dbReference type="Pfam" id="PF20432"/>
    </source>
</evidence>
<dbReference type="InterPro" id="IPR011979">
    <property type="entry name" value="Antitox_Xre"/>
</dbReference>